<name>A0A0J6GTV9_PSETA</name>
<dbReference type="AlphaFoldDB" id="A0A0J6GTV9"/>
<evidence type="ECO:0000313" key="4">
    <source>
        <dbReference type="Proteomes" id="UP000183155"/>
    </source>
</evidence>
<dbReference type="InterPro" id="IPR049457">
    <property type="entry name" value="Emfourin"/>
</dbReference>
<dbReference type="Proteomes" id="UP000036395">
    <property type="component" value="Unassembled WGS sequence"/>
</dbReference>
<dbReference type="RefSeq" id="WP_048378500.1">
    <property type="nucleotide sequence ID" value="NZ_FNRS01000001.1"/>
</dbReference>
<comment type="caution">
    <text evidence="1">The sequence shown here is derived from an EMBL/GenBank/DDBJ whole genome shotgun (WGS) entry which is preliminary data.</text>
</comment>
<proteinExistence type="predicted"/>
<evidence type="ECO:0000313" key="3">
    <source>
        <dbReference type="Proteomes" id="UP000036395"/>
    </source>
</evidence>
<reference evidence="1 3" key="1">
    <citation type="submission" date="2015-02" db="EMBL/GenBank/DDBJ databases">
        <title>Pseudomonas helleri sp. nov. and Pseudomonas weihenstephanensis sp. nov., isolated from raw cows milk.</title>
        <authorList>
            <person name="von Neubeck M."/>
            <person name="Huptas C."/>
            <person name="Wenning M."/>
            <person name="Scherer S."/>
        </authorList>
    </citation>
    <scope>NUCLEOTIDE SEQUENCE [LARGE SCALE GENOMIC DNA]</scope>
    <source>
        <strain evidence="1 3">DSM 21104</strain>
    </source>
</reference>
<dbReference type="EMBL" id="JYLA01000002">
    <property type="protein sequence ID" value="KMM85778.1"/>
    <property type="molecule type" value="Genomic_DNA"/>
</dbReference>
<keyword evidence="4" id="KW-1185">Reference proteome</keyword>
<protein>
    <submittedName>
        <fullName evidence="1">Uncharacterized protein</fullName>
    </submittedName>
</protein>
<evidence type="ECO:0000313" key="1">
    <source>
        <dbReference type="EMBL" id="KMM85778.1"/>
    </source>
</evidence>
<dbReference type="Pfam" id="PF20242">
    <property type="entry name" value="Emfourin"/>
    <property type="match status" value="1"/>
</dbReference>
<sequence length="109" mass="12421">MKELPELGDNTVVRLSRQGGVAAMPGLTRPREIEFAQCDPRQRTQICLLLSDCMPLAADTNNAGRGDERFYQIELNYRIEDREEKQILKVPEHSAPSELVRLWDKGEVP</sequence>
<reference evidence="2 4" key="2">
    <citation type="submission" date="2016-10" db="EMBL/GenBank/DDBJ databases">
        <authorList>
            <person name="Varghese N."/>
            <person name="Submissions S."/>
        </authorList>
    </citation>
    <scope>NUCLEOTIDE SEQUENCE [LARGE SCALE GENOMIC DNA]</scope>
    <source>
        <strain evidence="2 4">BS3652</strain>
    </source>
</reference>
<dbReference type="PATRIC" id="fig|47884.3.peg.1175"/>
<dbReference type="OrthoDB" id="8658956at2"/>
<organism evidence="1 3">
    <name type="scientific">Pseudomonas taetrolens</name>
    <dbReference type="NCBI Taxonomy" id="47884"/>
    <lineage>
        <taxon>Bacteria</taxon>
        <taxon>Pseudomonadati</taxon>
        <taxon>Pseudomonadota</taxon>
        <taxon>Gammaproteobacteria</taxon>
        <taxon>Pseudomonadales</taxon>
        <taxon>Pseudomonadaceae</taxon>
        <taxon>Pseudomonas</taxon>
    </lineage>
</organism>
<dbReference type="Proteomes" id="UP000183155">
    <property type="component" value="Unassembled WGS sequence"/>
</dbReference>
<accession>A0A0J6GTV9</accession>
<dbReference type="STRING" id="47884.SAMN04490203_3881"/>
<gene>
    <name evidence="2" type="ORF">SAMN04490203_3881</name>
    <name evidence="1" type="ORF">TU78_03895</name>
</gene>
<dbReference type="EMBL" id="FNRS01000001">
    <property type="protein sequence ID" value="SED12996.1"/>
    <property type="molecule type" value="Genomic_DNA"/>
</dbReference>
<evidence type="ECO:0000313" key="2">
    <source>
        <dbReference type="EMBL" id="SED12996.1"/>
    </source>
</evidence>